<proteinExistence type="predicted"/>
<dbReference type="Proteomes" id="UP000704712">
    <property type="component" value="Unassembled WGS sequence"/>
</dbReference>
<accession>A0A8S9UCJ2</accession>
<evidence type="ECO:0000313" key="3">
    <source>
        <dbReference type="Proteomes" id="UP000704712"/>
    </source>
</evidence>
<organism evidence="1 3">
    <name type="scientific">Phytophthora infestans</name>
    <name type="common">Potato late blight agent</name>
    <name type="synonym">Botrytis infestans</name>
    <dbReference type="NCBI Taxonomy" id="4787"/>
    <lineage>
        <taxon>Eukaryota</taxon>
        <taxon>Sar</taxon>
        <taxon>Stramenopiles</taxon>
        <taxon>Oomycota</taxon>
        <taxon>Peronosporomycetes</taxon>
        <taxon>Peronosporales</taxon>
        <taxon>Peronosporaceae</taxon>
        <taxon>Phytophthora</taxon>
    </lineage>
</organism>
<name>A0A8S9UCJ2_PHYIN</name>
<comment type="caution">
    <text evidence="1">The sequence shown here is derived from an EMBL/GenBank/DDBJ whole genome shotgun (WGS) entry which is preliminary data.</text>
</comment>
<dbReference type="PANTHER" id="PTHR33417">
    <property type="entry name" value="G-BOX BINDING PROTEIN"/>
    <property type="match status" value="1"/>
</dbReference>
<protein>
    <submittedName>
        <fullName evidence="1">NADH-ubiquinone reductase complex 1 MLRQ subunit</fullName>
    </submittedName>
</protein>
<evidence type="ECO:0000313" key="1">
    <source>
        <dbReference type="EMBL" id="KAF4138461.1"/>
    </source>
</evidence>
<gene>
    <name evidence="2" type="ORF">GN958_ATG05681</name>
    <name evidence="1" type="ORF">GN958_ATG12327</name>
</gene>
<sequence>KMNISFARLQAFRSTRAVMEQPKVPVSVPTGPRAKKRFIMVSSRDVEIYPLVISVSVGLAIAAFSLARHGLSDPDVNLSRDRRETPAWERYKPEEGQAISRNRHHLATLTPNPMDTFPEAHQLQEKIDEPFFKQLLDSIRPENWTRSNMKASLARMQKLVHAQAMVEQPRVLVPIPAGPKAKKNFIMVSSRDAEIYPLVVSVSVGLAIGAFSLVRHGLFDPDVNVSRDRRETPAWERYKPEEGQAFSRNRHLLANLKPNPVNTSPEARKLREGADEPFLKLL</sequence>
<reference evidence="1" key="1">
    <citation type="submission" date="2020-03" db="EMBL/GenBank/DDBJ databases">
        <title>Hybrid Assembly of Korean Phytophthora infestans isolates.</title>
        <authorList>
            <person name="Prokchorchik M."/>
            <person name="Lee Y."/>
            <person name="Seo J."/>
            <person name="Cho J.-H."/>
            <person name="Park Y.-E."/>
            <person name="Jang D.-C."/>
            <person name="Im J.-S."/>
            <person name="Choi J.-G."/>
            <person name="Park H.-J."/>
            <person name="Lee G.-B."/>
            <person name="Lee Y.-G."/>
            <person name="Hong S.-Y."/>
            <person name="Cho K."/>
            <person name="Sohn K.H."/>
        </authorList>
    </citation>
    <scope>NUCLEOTIDE SEQUENCE</scope>
    <source>
        <strain evidence="1">KR_2_A2</strain>
    </source>
</reference>
<dbReference type="EMBL" id="JAACNO010000761">
    <property type="protein sequence ID" value="KAF4145098.1"/>
    <property type="molecule type" value="Genomic_DNA"/>
</dbReference>
<dbReference type="AlphaFoldDB" id="A0A8S9UCJ2"/>
<dbReference type="EMBL" id="JAACNO010001669">
    <property type="protein sequence ID" value="KAF4138461.1"/>
    <property type="molecule type" value="Genomic_DNA"/>
</dbReference>
<dbReference type="Pfam" id="PF06522">
    <property type="entry name" value="B12D"/>
    <property type="match status" value="2"/>
</dbReference>
<evidence type="ECO:0000313" key="2">
    <source>
        <dbReference type="EMBL" id="KAF4145098.1"/>
    </source>
</evidence>
<dbReference type="InterPro" id="IPR010530">
    <property type="entry name" value="B12D"/>
</dbReference>
<feature type="non-terminal residue" evidence="1">
    <location>
        <position position="282"/>
    </location>
</feature>